<keyword evidence="2" id="KW-1133">Transmembrane helix</keyword>
<feature type="coiled-coil region" evidence="1">
    <location>
        <begin position="8"/>
        <end position="35"/>
    </location>
</feature>
<dbReference type="Pfam" id="PF13462">
    <property type="entry name" value="Thioredoxin_4"/>
    <property type="match status" value="1"/>
</dbReference>
<dbReference type="Gene3D" id="3.40.30.10">
    <property type="entry name" value="Glutaredoxin"/>
    <property type="match status" value="1"/>
</dbReference>
<reference evidence="4 5" key="1">
    <citation type="journal article" date="2013" name="Biodegradation">
        <title>Quantitative proteomic analysis of ibuprofen-degrading Patulibacter sp. strain I11.</title>
        <authorList>
            <person name="Almeida B."/>
            <person name="Kjeldal H."/>
            <person name="Lolas I."/>
            <person name="Knudsen A.D."/>
            <person name="Carvalho G."/>
            <person name="Nielsen K.L."/>
            <person name="Barreto Crespo M.T."/>
            <person name="Stensballe A."/>
            <person name="Nielsen J.L."/>
        </authorList>
    </citation>
    <scope>NUCLEOTIDE SEQUENCE [LARGE SCALE GENOMIC DNA]</scope>
    <source>
        <strain evidence="4 5">I11</strain>
    </source>
</reference>
<dbReference type="InterPro" id="IPR036249">
    <property type="entry name" value="Thioredoxin-like_sf"/>
</dbReference>
<keyword evidence="1" id="KW-0175">Coiled coil</keyword>
<feature type="domain" description="Thioredoxin" evidence="3">
    <location>
        <begin position="58"/>
        <end position="274"/>
    </location>
</feature>
<dbReference type="AlphaFoldDB" id="H0E8A0"/>
<dbReference type="PROSITE" id="PS51352">
    <property type="entry name" value="THIOREDOXIN_2"/>
    <property type="match status" value="1"/>
</dbReference>
<keyword evidence="5" id="KW-1185">Reference proteome</keyword>
<proteinExistence type="predicted"/>
<organism evidence="4 5">
    <name type="scientific">Patulibacter medicamentivorans</name>
    <dbReference type="NCBI Taxonomy" id="1097667"/>
    <lineage>
        <taxon>Bacteria</taxon>
        <taxon>Bacillati</taxon>
        <taxon>Actinomycetota</taxon>
        <taxon>Thermoleophilia</taxon>
        <taxon>Solirubrobacterales</taxon>
        <taxon>Patulibacteraceae</taxon>
        <taxon>Patulibacter</taxon>
    </lineage>
</organism>
<comment type="caution">
    <text evidence="4">The sequence shown here is derived from an EMBL/GenBank/DDBJ whole genome shotgun (WGS) entry which is preliminary data.</text>
</comment>
<sequence length="276" mass="29513">MPRMPSGSKSKQEAARKARLEREAAERAAAERKKRLGILGAALVAIVVVVGIVLAAGVFKEDKADNATKTKVAGGAEVKGVKETNDLLKGIPQQGIRLGQASAPVTIIEFADLKCPICKEHELNNQPTIVNDLVRTGKANLEIRLVNVIDPNVGTTDGERARTVANNLIPTNKYWSFVHTTYYNQGAEQDSWATDGKLKEILAGVGLPASAFSTRMTSANRTAQAADQKLFTDLGATGTPSVFVQARGTREYTSVPNFNSVDDIKKAVADAAKKAK</sequence>
<feature type="transmembrane region" description="Helical" evidence="2">
    <location>
        <begin position="36"/>
        <end position="59"/>
    </location>
</feature>
<dbReference type="Proteomes" id="UP000005143">
    <property type="component" value="Unassembled WGS sequence"/>
</dbReference>
<evidence type="ECO:0000313" key="4">
    <source>
        <dbReference type="EMBL" id="EHN10101.1"/>
    </source>
</evidence>
<evidence type="ECO:0000256" key="2">
    <source>
        <dbReference type="SAM" id="Phobius"/>
    </source>
</evidence>
<keyword evidence="2" id="KW-0472">Membrane</keyword>
<evidence type="ECO:0000256" key="1">
    <source>
        <dbReference type="SAM" id="Coils"/>
    </source>
</evidence>
<gene>
    <name evidence="4" type="ORF">PAI11_30610</name>
</gene>
<evidence type="ECO:0000259" key="3">
    <source>
        <dbReference type="PROSITE" id="PS51352"/>
    </source>
</evidence>
<dbReference type="InterPro" id="IPR012336">
    <property type="entry name" value="Thioredoxin-like_fold"/>
</dbReference>
<keyword evidence="2" id="KW-0812">Transmembrane</keyword>
<dbReference type="InterPro" id="IPR013766">
    <property type="entry name" value="Thioredoxin_domain"/>
</dbReference>
<dbReference type="EMBL" id="AGUD01000241">
    <property type="protein sequence ID" value="EHN10101.1"/>
    <property type="molecule type" value="Genomic_DNA"/>
</dbReference>
<dbReference type="SUPFAM" id="SSF52833">
    <property type="entry name" value="Thioredoxin-like"/>
    <property type="match status" value="1"/>
</dbReference>
<name>H0E8A0_9ACTN</name>
<accession>H0E8A0</accession>
<protein>
    <submittedName>
        <fullName evidence="4">Thiol:disulfide interchange protein dsbA</fullName>
    </submittedName>
</protein>
<evidence type="ECO:0000313" key="5">
    <source>
        <dbReference type="Proteomes" id="UP000005143"/>
    </source>
</evidence>